<accession>A0A917H7M6</accession>
<evidence type="ECO:0000256" key="1">
    <source>
        <dbReference type="SAM" id="MobiDB-lite"/>
    </source>
</evidence>
<dbReference type="Proteomes" id="UP000638848">
    <property type="component" value="Unassembled WGS sequence"/>
</dbReference>
<feature type="region of interest" description="Disordered" evidence="1">
    <location>
        <begin position="64"/>
        <end position="130"/>
    </location>
</feature>
<name>A0A917H7M6_9MICC</name>
<organism evidence="2 3">
    <name type="scientific">Kocuria dechangensis</name>
    <dbReference type="NCBI Taxonomy" id="1176249"/>
    <lineage>
        <taxon>Bacteria</taxon>
        <taxon>Bacillati</taxon>
        <taxon>Actinomycetota</taxon>
        <taxon>Actinomycetes</taxon>
        <taxon>Micrococcales</taxon>
        <taxon>Micrococcaceae</taxon>
        <taxon>Kocuria</taxon>
    </lineage>
</organism>
<gene>
    <name evidence="2" type="ORF">GCM10011374_37700</name>
</gene>
<protein>
    <submittedName>
        <fullName evidence="2">Uncharacterized protein</fullName>
    </submittedName>
</protein>
<keyword evidence="3" id="KW-1185">Reference proteome</keyword>
<proteinExistence type="predicted"/>
<feature type="region of interest" description="Disordered" evidence="1">
    <location>
        <begin position="1"/>
        <end position="24"/>
    </location>
</feature>
<dbReference type="AlphaFoldDB" id="A0A917H7M6"/>
<comment type="caution">
    <text evidence="2">The sequence shown here is derived from an EMBL/GenBank/DDBJ whole genome shotgun (WGS) entry which is preliminary data.</text>
</comment>
<evidence type="ECO:0000313" key="2">
    <source>
        <dbReference type="EMBL" id="GGG69692.1"/>
    </source>
</evidence>
<dbReference type="EMBL" id="BMEQ01000035">
    <property type="protein sequence ID" value="GGG69692.1"/>
    <property type="molecule type" value="Genomic_DNA"/>
</dbReference>
<reference evidence="2" key="1">
    <citation type="journal article" date="2014" name="Int. J. Syst. Evol. Microbiol.">
        <title>Complete genome sequence of Corynebacterium casei LMG S-19264T (=DSM 44701T), isolated from a smear-ripened cheese.</title>
        <authorList>
            <consortium name="US DOE Joint Genome Institute (JGI-PGF)"/>
            <person name="Walter F."/>
            <person name="Albersmeier A."/>
            <person name="Kalinowski J."/>
            <person name="Ruckert C."/>
        </authorList>
    </citation>
    <scope>NUCLEOTIDE SEQUENCE</scope>
    <source>
        <strain evidence="2">CGMCC 1.12187</strain>
    </source>
</reference>
<reference evidence="2" key="2">
    <citation type="submission" date="2020-09" db="EMBL/GenBank/DDBJ databases">
        <authorList>
            <person name="Sun Q."/>
            <person name="Zhou Y."/>
        </authorList>
    </citation>
    <scope>NUCLEOTIDE SEQUENCE</scope>
    <source>
        <strain evidence="2">CGMCC 1.12187</strain>
    </source>
</reference>
<evidence type="ECO:0000313" key="3">
    <source>
        <dbReference type="Proteomes" id="UP000638848"/>
    </source>
</evidence>
<sequence length="130" mass="13221">MADADGAAEATGVTASADNGVAVVPPVPKSSAAAVAATNVWRVDRVGDDIFGSLSIGAGCPPVRSLRPGDSASDSVVVDDDVDPYGSLHCEGTSPAARTDAEIDEMTGRSRPRTAHPTTRNHGLRRCPPA</sequence>